<reference evidence="2" key="1">
    <citation type="journal article" date="2023" name="PhytoFront">
        <title>Draft Genome Resources of Seven Strains of Tilletia horrida, Causal Agent of Kernel Smut of Rice.</title>
        <authorList>
            <person name="Khanal S."/>
            <person name="Antony Babu S."/>
            <person name="Zhou X.G."/>
        </authorList>
    </citation>
    <scope>NUCLEOTIDE SEQUENCE</scope>
    <source>
        <strain evidence="2">TX6</strain>
    </source>
</reference>
<evidence type="ECO:0000313" key="2">
    <source>
        <dbReference type="EMBL" id="KAK0542626.1"/>
    </source>
</evidence>
<evidence type="ECO:0000313" key="3">
    <source>
        <dbReference type="Proteomes" id="UP001176517"/>
    </source>
</evidence>
<evidence type="ECO:0008006" key="4">
    <source>
        <dbReference type="Google" id="ProtNLM"/>
    </source>
</evidence>
<accession>A0AAN6GKL6</accession>
<proteinExistence type="predicted"/>
<evidence type="ECO:0000256" key="1">
    <source>
        <dbReference type="SAM" id="MobiDB-lite"/>
    </source>
</evidence>
<feature type="region of interest" description="Disordered" evidence="1">
    <location>
        <begin position="276"/>
        <end position="315"/>
    </location>
</feature>
<protein>
    <recommendedName>
        <fullName evidence="4">CCHC-type domain-containing protein</fullName>
    </recommendedName>
</protein>
<organism evidence="2 3">
    <name type="scientific">Tilletia horrida</name>
    <dbReference type="NCBI Taxonomy" id="155126"/>
    <lineage>
        <taxon>Eukaryota</taxon>
        <taxon>Fungi</taxon>
        <taxon>Dikarya</taxon>
        <taxon>Basidiomycota</taxon>
        <taxon>Ustilaginomycotina</taxon>
        <taxon>Exobasidiomycetes</taxon>
        <taxon>Tilletiales</taxon>
        <taxon>Tilletiaceae</taxon>
        <taxon>Tilletia</taxon>
    </lineage>
</organism>
<keyword evidence="3" id="KW-1185">Reference proteome</keyword>
<gene>
    <name evidence="2" type="ORF">OC846_006681</name>
</gene>
<feature type="compositionally biased region" description="Basic residues" evidence="1">
    <location>
        <begin position="335"/>
        <end position="345"/>
    </location>
</feature>
<name>A0AAN6GKL6_9BASI</name>
<feature type="region of interest" description="Disordered" evidence="1">
    <location>
        <begin position="332"/>
        <end position="362"/>
    </location>
</feature>
<dbReference type="AlphaFoldDB" id="A0AAN6GKL6"/>
<dbReference type="EMBL" id="JAPDMZ010000483">
    <property type="protein sequence ID" value="KAK0542626.1"/>
    <property type="molecule type" value="Genomic_DNA"/>
</dbReference>
<dbReference type="Proteomes" id="UP001176517">
    <property type="component" value="Unassembled WGS sequence"/>
</dbReference>
<comment type="caution">
    <text evidence="2">The sequence shown here is derived from an EMBL/GenBank/DDBJ whole genome shotgun (WGS) entry which is preliminary data.</text>
</comment>
<sequence>MASTEENITSSSGTMPAAPLGLRTSSIPAPGVPPATSPTPFDADTMAIISKLARGRRLASESSAELKVPKTVIILTGRETYQLWRTSLMAVFTPYHEGRLWYLLQADPATTVEAYRFIFSAENSKPISHEEANRFRETDIRHIGGILLPTLSAIVTADVMVHSTRHGIEGLAVWEALRVRYGGFDRASMQAAELKLAAFTYRGGPVIDAIRSLESLFNQIALSVGESVSQARQVGILLRVFTNTHFDNIRSNVQESWDMGRELNFSDVARRFLSEEQARPPPPISTETNATSGPQALSAQHGQAQGHNKKGQRPNIKCWHCNSVGHRHTECNQRKAGRAPHPKSHFAREQNGLTPSGSGTTNITSRIDSVERFMANQASALQAIQASLQQHRHTAAPANAVTLPPSRPL</sequence>
<feature type="compositionally biased region" description="Polar residues" evidence="1">
    <location>
        <begin position="1"/>
        <end position="14"/>
    </location>
</feature>
<feature type="compositionally biased region" description="Polar residues" evidence="1">
    <location>
        <begin position="285"/>
        <end position="306"/>
    </location>
</feature>
<feature type="region of interest" description="Disordered" evidence="1">
    <location>
        <begin position="387"/>
        <end position="409"/>
    </location>
</feature>
<feature type="region of interest" description="Disordered" evidence="1">
    <location>
        <begin position="1"/>
        <end position="40"/>
    </location>
</feature>
<feature type="compositionally biased region" description="Polar residues" evidence="1">
    <location>
        <begin position="351"/>
        <end position="362"/>
    </location>
</feature>